<evidence type="ECO:0000313" key="1">
    <source>
        <dbReference type="EMBL" id="QDV21866.1"/>
    </source>
</evidence>
<dbReference type="Gene3D" id="3.40.390.10">
    <property type="entry name" value="Collagenase (Catalytic Domain)"/>
    <property type="match status" value="1"/>
</dbReference>
<dbReference type="Proteomes" id="UP000318017">
    <property type="component" value="Chromosome"/>
</dbReference>
<organism evidence="1 2">
    <name type="scientific">Aureliella helgolandensis</name>
    <dbReference type="NCBI Taxonomy" id="2527968"/>
    <lineage>
        <taxon>Bacteria</taxon>
        <taxon>Pseudomonadati</taxon>
        <taxon>Planctomycetota</taxon>
        <taxon>Planctomycetia</taxon>
        <taxon>Pirellulales</taxon>
        <taxon>Pirellulaceae</taxon>
        <taxon>Aureliella</taxon>
    </lineage>
</organism>
<dbReference type="PANTHER" id="PTHR30164:SF2">
    <property type="entry name" value="PROTEIN MTFA"/>
    <property type="match status" value="1"/>
</dbReference>
<protein>
    <submittedName>
        <fullName evidence="1">Protein MtfA</fullName>
    </submittedName>
</protein>
<dbReference type="OrthoDB" id="9786424at2"/>
<proteinExistence type="predicted"/>
<sequence length="254" mass="28851">MFSWLRRWKRSGILAKPVSASWERTLQASIPFFTHLHQDEQHHLRQSVQIVVAEKNWEGCGGLVLTDEHRVTIAAQIARMTLGFDDEYFDEIKSILVYPDAYLAKSQSNLGSGVVMEEQSGRAGEAWYRGPVVLSWSDVLATVQGHNRGRNVVIHEFAHQFDMRNGSHADGIPPIESSEVAAGWQEILERDFERLREMCSRGHPAVLDCYGATSPAEFFAVASETFFEVPQALQAEWPDLFRELARFYQQEIIG</sequence>
<dbReference type="GO" id="GO:0005829">
    <property type="term" value="C:cytosol"/>
    <property type="evidence" value="ECO:0007669"/>
    <property type="project" value="TreeGrafter"/>
</dbReference>
<dbReference type="KEGG" id="ahel:Q31a_01450"/>
<dbReference type="EMBL" id="CP036298">
    <property type="protein sequence ID" value="QDV21866.1"/>
    <property type="molecule type" value="Genomic_DNA"/>
</dbReference>
<dbReference type="GO" id="GO:0004177">
    <property type="term" value="F:aminopeptidase activity"/>
    <property type="evidence" value="ECO:0007669"/>
    <property type="project" value="TreeGrafter"/>
</dbReference>
<name>A0A518FZX2_9BACT</name>
<dbReference type="SUPFAM" id="SSF55486">
    <property type="entry name" value="Metalloproteases ('zincins'), catalytic domain"/>
    <property type="match status" value="1"/>
</dbReference>
<dbReference type="Pfam" id="PF06167">
    <property type="entry name" value="Peptidase_M90"/>
    <property type="match status" value="1"/>
</dbReference>
<keyword evidence="2" id="KW-1185">Reference proteome</keyword>
<dbReference type="CDD" id="cd20169">
    <property type="entry name" value="Peptidase_M90_mtfA"/>
    <property type="match status" value="1"/>
</dbReference>
<dbReference type="InterPro" id="IPR042252">
    <property type="entry name" value="MtfA_N"/>
</dbReference>
<dbReference type="GO" id="GO:0008237">
    <property type="term" value="F:metallopeptidase activity"/>
    <property type="evidence" value="ECO:0007669"/>
    <property type="project" value="InterPro"/>
</dbReference>
<dbReference type="AlphaFoldDB" id="A0A518FZX2"/>
<dbReference type="PANTHER" id="PTHR30164">
    <property type="entry name" value="MTFA PEPTIDASE"/>
    <property type="match status" value="1"/>
</dbReference>
<gene>
    <name evidence="1" type="primary">mtfA</name>
    <name evidence="1" type="ORF">Q31a_01450</name>
</gene>
<accession>A0A518FZX2</accession>
<reference evidence="1 2" key="1">
    <citation type="submission" date="2019-02" db="EMBL/GenBank/DDBJ databases">
        <title>Deep-cultivation of Planctomycetes and their phenomic and genomic characterization uncovers novel biology.</title>
        <authorList>
            <person name="Wiegand S."/>
            <person name="Jogler M."/>
            <person name="Boedeker C."/>
            <person name="Pinto D."/>
            <person name="Vollmers J."/>
            <person name="Rivas-Marin E."/>
            <person name="Kohn T."/>
            <person name="Peeters S.H."/>
            <person name="Heuer A."/>
            <person name="Rast P."/>
            <person name="Oberbeckmann S."/>
            <person name="Bunk B."/>
            <person name="Jeske O."/>
            <person name="Meyerdierks A."/>
            <person name="Storesund J.E."/>
            <person name="Kallscheuer N."/>
            <person name="Luecker S."/>
            <person name="Lage O.M."/>
            <person name="Pohl T."/>
            <person name="Merkel B.J."/>
            <person name="Hornburger P."/>
            <person name="Mueller R.-W."/>
            <person name="Bruemmer F."/>
            <person name="Labrenz M."/>
            <person name="Spormann A.M."/>
            <person name="Op den Camp H."/>
            <person name="Overmann J."/>
            <person name="Amann R."/>
            <person name="Jetten M.S.M."/>
            <person name="Mascher T."/>
            <person name="Medema M.H."/>
            <person name="Devos D.P."/>
            <person name="Kaster A.-K."/>
            <person name="Ovreas L."/>
            <person name="Rohde M."/>
            <person name="Galperin M.Y."/>
            <person name="Jogler C."/>
        </authorList>
    </citation>
    <scope>NUCLEOTIDE SEQUENCE [LARGE SCALE GENOMIC DNA]</scope>
    <source>
        <strain evidence="1 2">Q31a</strain>
    </source>
</reference>
<dbReference type="RefSeq" id="WP_145072594.1">
    <property type="nucleotide sequence ID" value="NZ_CP036298.1"/>
</dbReference>
<dbReference type="InterPro" id="IPR010384">
    <property type="entry name" value="MtfA_fam"/>
</dbReference>
<evidence type="ECO:0000313" key="2">
    <source>
        <dbReference type="Proteomes" id="UP000318017"/>
    </source>
</evidence>
<dbReference type="InterPro" id="IPR024079">
    <property type="entry name" value="MetalloPept_cat_dom_sf"/>
</dbReference>
<dbReference type="Gene3D" id="1.10.472.150">
    <property type="entry name" value="Glucose-regulated metallo-peptidase M90, N-terminal domain"/>
    <property type="match status" value="1"/>
</dbReference>